<proteinExistence type="predicted"/>
<comment type="caution">
    <text evidence="1">The sequence shown here is derived from an EMBL/GenBank/DDBJ whole genome shotgun (WGS) entry which is preliminary data.</text>
</comment>
<gene>
    <name evidence="1" type="ORF">C7B43_17025</name>
</gene>
<name>A0A2T2WSY9_9FIRM</name>
<organism evidence="1 2">
    <name type="scientific">Sulfobacillus benefaciens</name>
    <dbReference type="NCBI Taxonomy" id="453960"/>
    <lineage>
        <taxon>Bacteria</taxon>
        <taxon>Bacillati</taxon>
        <taxon>Bacillota</taxon>
        <taxon>Clostridia</taxon>
        <taxon>Eubacteriales</taxon>
        <taxon>Clostridiales Family XVII. Incertae Sedis</taxon>
        <taxon>Sulfobacillus</taxon>
    </lineage>
</organism>
<dbReference type="AlphaFoldDB" id="A0A2T2WSY9"/>
<evidence type="ECO:0000313" key="1">
    <source>
        <dbReference type="EMBL" id="PSR25354.1"/>
    </source>
</evidence>
<dbReference type="Proteomes" id="UP000242699">
    <property type="component" value="Unassembled WGS sequence"/>
</dbReference>
<dbReference type="EMBL" id="PXYT01000056">
    <property type="protein sequence ID" value="PSR25354.1"/>
    <property type="molecule type" value="Genomic_DNA"/>
</dbReference>
<protein>
    <submittedName>
        <fullName evidence="1">Uncharacterized protein</fullName>
    </submittedName>
</protein>
<reference evidence="1 2" key="1">
    <citation type="journal article" date="2014" name="BMC Genomics">
        <title>Comparison of environmental and isolate Sulfobacillus genomes reveals diverse carbon, sulfur, nitrogen, and hydrogen metabolisms.</title>
        <authorList>
            <person name="Justice N.B."/>
            <person name="Norman A."/>
            <person name="Brown C.T."/>
            <person name="Singh A."/>
            <person name="Thomas B.C."/>
            <person name="Banfield J.F."/>
        </authorList>
    </citation>
    <scope>NUCLEOTIDE SEQUENCE [LARGE SCALE GENOMIC DNA]</scope>
    <source>
        <strain evidence="1">AMDSBA1</strain>
    </source>
</reference>
<accession>A0A2T2WSY9</accession>
<evidence type="ECO:0000313" key="2">
    <source>
        <dbReference type="Proteomes" id="UP000242699"/>
    </source>
</evidence>
<sequence length="95" mass="10992">MSKVAAQSAVKTAQRMVHRLKPDTCLDIVNFKKDRMVHVECQGEGRFVVGEEGFFHEEWHVGEKEAETILKDIIPREFPRSHELRFSVKNLKNNG</sequence>